<keyword evidence="4" id="KW-1185">Reference proteome</keyword>
<dbReference type="EMBL" id="JAOSLC020000003">
    <property type="protein sequence ID" value="MDD7914150.1"/>
    <property type="molecule type" value="Genomic_DNA"/>
</dbReference>
<gene>
    <name evidence="3" type="ORF">N5A56_006800</name>
</gene>
<dbReference type="PANTHER" id="PTHR44520">
    <property type="entry name" value="RESPONSE REGULATOR RCP1-RELATED"/>
    <property type="match status" value="1"/>
</dbReference>
<accession>A0ABT5S7S2</accession>
<dbReference type="Proteomes" id="UP001151478">
    <property type="component" value="Unassembled WGS sequence"/>
</dbReference>
<sequence>MLTKELEILLIDDDRIEVMKLNRALGPESNHSITIAQNGSEALDLLKNYQPNIILLDLNMPDTNGIEFLSILKNNESLKHIPTIVLTTSNNNNDISECYKIGIAGYYLKPLKYEDYEEKIAIILKYWSLSEFKIL</sequence>
<dbReference type="PROSITE" id="PS50110">
    <property type="entry name" value="RESPONSE_REGULATORY"/>
    <property type="match status" value="1"/>
</dbReference>
<dbReference type="RefSeq" id="WP_265724778.1">
    <property type="nucleotide sequence ID" value="NZ_JAOSLC020000003.1"/>
</dbReference>
<dbReference type="SUPFAM" id="SSF52172">
    <property type="entry name" value="CheY-like"/>
    <property type="match status" value="1"/>
</dbReference>
<dbReference type="PANTHER" id="PTHR44520:SF2">
    <property type="entry name" value="RESPONSE REGULATOR RCP1"/>
    <property type="match status" value="1"/>
</dbReference>
<keyword evidence="1" id="KW-0597">Phosphoprotein</keyword>
<dbReference type="InterPro" id="IPR011006">
    <property type="entry name" value="CheY-like_superfamily"/>
</dbReference>
<evidence type="ECO:0000256" key="1">
    <source>
        <dbReference type="PROSITE-ProRule" id="PRU00169"/>
    </source>
</evidence>
<name>A0ABT5S7S2_9FLAO</name>
<comment type="caution">
    <text evidence="3">The sequence shown here is derived from an EMBL/GenBank/DDBJ whole genome shotgun (WGS) entry which is preliminary data.</text>
</comment>
<feature type="domain" description="Response regulatory" evidence="2">
    <location>
        <begin position="7"/>
        <end position="124"/>
    </location>
</feature>
<organism evidence="3 4">
    <name type="scientific">Polaribacter ponticola</name>
    <dbReference type="NCBI Taxonomy" id="2978475"/>
    <lineage>
        <taxon>Bacteria</taxon>
        <taxon>Pseudomonadati</taxon>
        <taxon>Bacteroidota</taxon>
        <taxon>Flavobacteriia</taxon>
        <taxon>Flavobacteriales</taxon>
        <taxon>Flavobacteriaceae</taxon>
    </lineage>
</organism>
<dbReference type="Pfam" id="PF00072">
    <property type="entry name" value="Response_reg"/>
    <property type="match status" value="1"/>
</dbReference>
<evidence type="ECO:0000259" key="2">
    <source>
        <dbReference type="PROSITE" id="PS50110"/>
    </source>
</evidence>
<proteinExistence type="predicted"/>
<feature type="modified residue" description="4-aspartylphosphate" evidence="1">
    <location>
        <position position="57"/>
    </location>
</feature>
<dbReference type="InterPro" id="IPR001789">
    <property type="entry name" value="Sig_transdc_resp-reg_receiver"/>
</dbReference>
<dbReference type="CDD" id="cd17557">
    <property type="entry name" value="REC_Rcp-like"/>
    <property type="match status" value="1"/>
</dbReference>
<protein>
    <submittedName>
        <fullName evidence="3">Response regulator</fullName>
    </submittedName>
</protein>
<evidence type="ECO:0000313" key="4">
    <source>
        <dbReference type="Proteomes" id="UP001151478"/>
    </source>
</evidence>
<evidence type="ECO:0000313" key="3">
    <source>
        <dbReference type="EMBL" id="MDD7914150.1"/>
    </source>
</evidence>
<dbReference type="SMART" id="SM00448">
    <property type="entry name" value="REC"/>
    <property type="match status" value="1"/>
</dbReference>
<reference evidence="3" key="1">
    <citation type="submission" date="2023-02" db="EMBL/GenBank/DDBJ databases">
        <title>Polaribacter ponticola sp. nov., isolated from seawater.</title>
        <authorList>
            <person name="Baek J.H."/>
            <person name="Kim J.M."/>
            <person name="Choi D.G."/>
            <person name="Jeon C.O."/>
        </authorList>
    </citation>
    <scope>NUCLEOTIDE SEQUENCE</scope>
    <source>
        <strain evidence="3">MSW5</strain>
    </source>
</reference>
<dbReference type="Gene3D" id="3.40.50.2300">
    <property type="match status" value="1"/>
</dbReference>
<dbReference type="InterPro" id="IPR052893">
    <property type="entry name" value="TCS_response_regulator"/>
</dbReference>